<dbReference type="Proteomes" id="UP000636888">
    <property type="component" value="Unassembled WGS sequence"/>
</dbReference>
<dbReference type="EMBL" id="JAEMHM010000013">
    <property type="protein sequence ID" value="MBJ6726234.1"/>
    <property type="molecule type" value="Genomic_DNA"/>
</dbReference>
<dbReference type="PANTHER" id="PTHR13748:SF62">
    <property type="entry name" value="COBW DOMAIN-CONTAINING PROTEIN"/>
    <property type="match status" value="1"/>
</dbReference>
<dbReference type="Pfam" id="PF02492">
    <property type="entry name" value="cobW"/>
    <property type="match status" value="1"/>
</dbReference>
<dbReference type="Pfam" id="PF07683">
    <property type="entry name" value="CobW_C"/>
    <property type="match status" value="1"/>
</dbReference>
<dbReference type="InterPro" id="IPR011629">
    <property type="entry name" value="CobW-like_C"/>
</dbReference>
<evidence type="ECO:0000259" key="3">
    <source>
        <dbReference type="Pfam" id="PF07683"/>
    </source>
</evidence>
<dbReference type="GO" id="GO:0005737">
    <property type="term" value="C:cytoplasm"/>
    <property type="evidence" value="ECO:0007669"/>
    <property type="project" value="TreeGrafter"/>
</dbReference>
<name>A0A8J7JGW5_9BACT</name>
<evidence type="ECO:0000313" key="5">
    <source>
        <dbReference type="Proteomes" id="UP000636888"/>
    </source>
</evidence>
<evidence type="ECO:0000256" key="1">
    <source>
        <dbReference type="ARBA" id="ARBA00045658"/>
    </source>
</evidence>
<dbReference type="CDD" id="cd03112">
    <property type="entry name" value="CobW-like"/>
    <property type="match status" value="1"/>
</dbReference>
<comment type="caution">
    <text evidence="4">The sequence shown here is derived from an EMBL/GenBank/DDBJ whole genome shotgun (WGS) entry which is preliminary data.</text>
</comment>
<dbReference type="InterPro" id="IPR003495">
    <property type="entry name" value="CobW/HypB/UreG_nucleotide-bd"/>
</dbReference>
<gene>
    <name evidence="4" type="ORF">JFN93_16090</name>
</gene>
<proteinExistence type="predicted"/>
<reference evidence="4" key="1">
    <citation type="submission" date="2020-12" db="EMBL/GenBank/DDBJ databases">
        <title>Geomonas sp. Red875, isolated from river sediment.</title>
        <authorList>
            <person name="Xu Z."/>
            <person name="Zhang Z."/>
            <person name="Masuda Y."/>
            <person name="Itoh H."/>
            <person name="Senoo K."/>
        </authorList>
    </citation>
    <scope>NUCLEOTIDE SEQUENCE</scope>
    <source>
        <strain evidence="4">Red875</strain>
    </source>
</reference>
<comment type="function">
    <text evidence="1">Zinc chaperone that directly transfers zinc cofactor to target proteins, thereby activating them. Zinc is transferred from the CXCC motif in the GTPase domain to the zinc binding site in target proteins in a process requiring GTP hydrolysis.</text>
</comment>
<sequence>MAEQGPATDRQPVRTWLIGGFLGAGKTTFILEHLRHAPGKVAVLVNEFGKLGLDGDLIRLEGGLEVVELPGGCICCSQKEGLRERVRDIARRLAPDLLLIEPSGVAETSELMQALEDPAREGVIRIELAITLLDAETFLEYAEPDAFGLFFLDQVSCADLILINKSDLVSPDLLRRIEERVDAIHPGVPVFRTEHGRLPAVLPEPGSSRGAGAPVSSRGFRVEAASCVPAPITREGLAQFLGEVRIGAFGKVLRGKGVLAVSELGPMNLQIVGPKVNLTPVTGELAPRLTLLGFGLNHDRIHRFFEERGGV</sequence>
<dbReference type="InterPro" id="IPR051316">
    <property type="entry name" value="Zinc-reg_GTPase_activator"/>
</dbReference>
<protein>
    <submittedName>
        <fullName evidence="4">GTP-binding protein</fullName>
    </submittedName>
</protein>
<dbReference type="SUPFAM" id="SSF90002">
    <property type="entry name" value="Hypothetical protein YjiA, C-terminal domain"/>
    <property type="match status" value="1"/>
</dbReference>
<dbReference type="SUPFAM" id="SSF52540">
    <property type="entry name" value="P-loop containing nucleoside triphosphate hydrolases"/>
    <property type="match status" value="1"/>
</dbReference>
<dbReference type="PANTHER" id="PTHR13748">
    <property type="entry name" value="COBW-RELATED"/>
    <property type="match status" value="1"/>
</dbReference>
<dbReference type="InterPro" id="IPR027417">
    <property type="entry name" value="P-loop_NTPase"/>
</dbReference>
<feature type="domain" description="CobW C-terminal" evidence="3">
    <location>
        <begin position="229"/>
        <end position="306"/>
    </location>
</feature>
<accession>A0A8J7JGW5</accession>
<keyword evidence="5" id="KW-1185">Reference proteome</keyword>
<dbReference type="Gene3D" id="3.40.50.300">
    <property type="entry name" value="P-loop containing nucleotide triphosphate hydrolases"/>
    <property type="match status" value="1"/>
</dbReference>
<evidence type="ECO:0000313" key="4">
    <source>
        <dbReference type="EMBL" id="MBJ6726234.1"/>
    </source>
</evidence>
<dbReference type="RefSeq" id="WP_199385124.1">
    <property type="nucleotide sequence ID" value="NZ_JAEMHM010000013.1"/>
</dbReference>
<dbReference type="AlphaFoldDB" id="A0A8J7JGW5"/>
<organism evidence="4 5">
    <name type="scientific">Geomesophilobacter sediminis</name>
    <dbReference type="NCBI Taxonomy" id="2798584"/>
    <lineage>
        <taxon>Bacteria</taxon>
        <taxon>Pseudomonadati</taxon>
        <taxon>Thermodesulfobacteriota</taxon>
        <taxon>Desulfuromonadia</taxon>
        <taxon>Geobacterales</taxon>
        <taxon>Geobacteraceae</taxon>
        <taxon>Geomesophilobacter</taxon>
    </lineage>
</organism>
<evidence type="ECO:0000259" key="2">
    <source>
        <dbReference type="Pfam" id="PF02492"/>
    </source>
</evidence>
<feature type="domain" description="CobW/HypB/UreG nucleotide-binding" evidence="2">
    <location>
        <begin position="16"/>
        <end position="191"/>
    </location>
</feature>